<dbReference type="SUPFAM" id="SSF55811">
    <property type="entry name" value="Nudix"/>
    <property type="match status" value="1"/>
</dbReference>
<organism evidence="1 2">
    <name type="scientific">Lysinibacillus parviboronicapiens</name>
    <dbReference type="NCBI Taxonomy" id="436516"/>
    <lineage>
        <taxon>Bacteria</taxon>
        <taxon>Bacillati</taxon>
        <taxon>Bacillota</taxon>
        <taxon>Bacilli</taxon>
        <taxon>Bacillales</taxon>
        <taxon>Bacillaceae</taxon>
        <taxon>Lysinibacillus</taxon>
    </lineage>
</organism>
<protein>
    <submittedName>
        <fullName evidence="1">Uncharacterized protein</fullName>
    </submittedName>
</protein>
<dbReference type="Proteomes" id="UP001549363">
    <property type="component" value="Unassembled WGS sequence"/>
</dbReference>
<name>A0ABV2PG79_9BACI</name>
<dbReference type="InterPro" id="IPR015797">
    <property type="entry name" value="NUDIX_hydrolase-like_dom_sf"/>
</dbReference>
<proteinExistence type="predicted"/>
<accession>A0ABV2PG79</accession>
<evidence type="ECO:0000313" key="1">
    <source>
        <dbReference type="EMBL" id="MET4559952.1"/>
    </source>
</evidence>
<keyword evidence="2" id="KW-1185">Reference proteome</keyword>
<reference evidence="1 2" key="1">
    <citation type="submission" date="2024-06" db="EMBL/GenBank/DDBJ databases">
        <title>Sorghum-associated microbial communities from plants grown in Nebraska, USA.</title>
        <authorList>
            <person name="Schachtman D."/>
        </authorList>
    </citation>
    <scope>NUCLEOTIDE SEQUENCE [LARGE SCALE GENOMIC DNA]</scope>
    <source>
        <strain evidence="1 2">736</strain>
    </source>
</reference>
<gene>
    <name evidence="1" type="ORF">ABIA69_001095</name>
</gene>
<comment type="caution">
    <text evidence="1">The sequence shown here is derived from an EMBL/GenBank/DDBJ whole genome shotgun (WGS) entry which is preliminary data.</text>
</comment>
<dbReference type="EMBL" id="JBEPSB010000003">
    <property type="protein sequence ID" value="MET4559952.1"/>
    <property type="molecule type" value="Genomic_DNA"/>
</dbReference>
<sequence>MDGAWNGVGGKIEKNVTPLAGALRDIIEEQPSH</sequence>
<evidence type="ECO:0000313" key="2">
    <source>
        <dbReference type="Proteomes" id="UP001549363"/>
    </source>
</evidence>